<reference evidence="2" key="8">
    <citation type="journal article" date="2005" name="Science">
        <title>Antisense Transcription in the Mammalian Transcriptome.</title>
        <authorList>
            <consortium name="RIKEN Genome Exploration Research Group and Genome Science Group (Genome Network Project Core Group) and the FANTOM Consortium"/>
        </authorList>
    </citation>
    <scope>NUCLEOTIDE SEQUENCE</scope>
    <source>
        <strain evidence="2">C57BL/6J</strain>
        <tissue evidence="2">Testis</tissue>
    </source>
</reference>
<dbReference type="AlphaFoldDB" id="Q9D2D5"/>
<dbReference type="MGI" id="MGI:1926149">
    <property type="gene designation" value="4932443L11Rik"/>
</dbReference>
<evidence type="ECO:0000313" key="2">
    <source>
        <dbReference type="EMBL" id="BAB31884.1"/>
    </source>
</evidence>
<reference evidence="2" key="3">
    <citation type="journal article" date="2000" name="Genome Res.">
        <title>RIKEN integrated sequence analysis (RISA) system--384-format sequencing pipeline with 384 multicapillary sequencer.</title>
        <authorList>
            <person name="Shibata K."/>
            <person name="Itoh M."/>
            <person name="Aizawa K."/>
            <person name="Nagaoka S."/>
            <person name="Sasaki N."/>
            <person name="Carninci P."/>
            <person name="Konno H."/>
            <person name="Akiyama J."/>
            <person name="Nishi K."/>
            <person name="Kitsunai T."/>
            <person name="Tashiro H."/>
            <person name="Itoh M."/>
            <person name="Sumi N."/>
            <person name="Ishii Y."/>
            <person name="Nakamura S."/>
            <person name="Hazama M."/>
            <person name="Nishine T."/>
            <person name="Harada A."/>
            <person name="Yamamoto R."/>
            <person name="Matsumoto H."/>
            <person name="Sakaguchi S."/>
            <person name="Ikegami T."/>
            <person name="Kashiwagi K."/>
            <person name="Fujiwake S."/>
            <person name="Inoue K."/>
            <person name="Togawa Y."/>
            <person name="Izawa M."/>
            <person name="Ohara E."/>
            <person name="Watahiki M."/>
            <person name="Yoneda Y."/>
            <person name="Ishikawa T."/>
            <person name="Ozawa K."/>
            <person name="Tanaka T."/>
            <person name="Matsuura S."/>
            <person name="Kawai J."/>
            <person name="Okazaki Y."/>
            <person name="Muramatsu M."/>
            <person name="Inoue Y."/>
            <person name="Kira A."/>
            <person name="Hayashizaki Y."/>
        </authorList>
    </citation>
    <scope>NUCLEOTIDE SEQUENCE</scope>
    <source>
        <strain evidence="2">C57BL/6J</strain>
        <tissue evidence="2">Testis</tissue>
    </source>
</reference>
<protein>
    <submittedName>
        <fullName evidence="2">Uncharacterized protein</fullName>
    </submittedName>
</protein>
<reference evidence="2" key="4">
    <citation type="submission" date="2000-08" db="EMBL/GenBank/DDBJ databases">
        <authorList>
            <person name="Adachi J."/>
            <person name="Aizawa K."/>
            <person name="Akahira S."/>
            <person name="Akimura T."/>
            <person name="Arai A."/>
            <person name="Aono H."/>
            <person name="Arakawa T."/>
            <person name="Bono H."/>
            <person name="Carninci P."/>
            <person name="Fukuda S."/>
            <person name="Fukunishi Y."/>
            <person name="Furuno M."/>
            <person name="Hanagaki T."/>
            <person name="Hara A."/>
            <person name="Hayatsu N."/>
            <person name="Hiramoto K."/>
            <person name="Hiraoka T."/>
            <person name="Hori F."/>
            <person name="Imotani K."/>
            <person name="Ishii Y."/>
            <person name="Itoh M."/>
            <person name="Izawa M."/>
            <person name="Kasukawa T."/>
            <person name="Kato H."/>
            <person name="Kawai J."/>
            <person name="Kojima Y."/>
            <person name="Konno H."/>
            <person name="Kouda M."/>
            <person name="Koya S."/>
            <person name="Kurihara C."/>
            <person name="Matsuyama T."/>
            <person name="Miyazaki A."/>
            <person name="Nishi K."/>
            <person name="Nomura K."/>
            <person name="Numazaki R."/>
            <person name="Ohno M."/>
            <person name="Okazaki Y."/>
            <person name="Okido T."/>
            <person name="Owa C."/>
            <person name="Saito H."/>
            <person name="Saito R."/>
            <person name="Sakai C."/>
            <person name="Sakai K."/>
            <person name="Sano H."/>
            <person name="Sasaki D."/>
            <person name="Shibata K."/>
            <person name="Shibata Y."/>
            <person name="Shinagawa A."/>
            <person name="Shiraki T."/>
            <person name="Sogabe Y."/>
            <person name="Suzuki H."/>
            <person name="Tagami M."/>
            <person name="Tagawa A."/>
            <person name="Takahashi F."/>
            <person name="Tanaka T."/>
            <person name="Tejima Y."/>
            <person name="Toya T."/>
            <person name="Yamamura T."/>
            <person name="Yasunishi A."/>
            <person name="Yoshida K."/>
            <person name="Yoshino M."/>
            <person name="Muramatsu M."/>
            <person name="Hayashizaki Y."/>
        </authorList>
    </citation>
    <scope>NUCLEOTIDE SEQUENCE</scope>
    <source>
        <strain evidence="2">C57BL/6J</strain>
        <tissue evidence="2">Testis</tissue>
    </source>
</reference>
<reference evidence="2" key="2">
    <citation type="journal article" date="2000" name="Genome Res.">
        <title>Normalization and subtraction of cap-trapper-selected cDNAs to prepare full-length cDNA libraries for rapid discovery of new genes.</title>
        <authorList>
            <person name="Carninci P."/>
            <person name="Shibata Y."/>
            <person name="Hayatsu N."/>
            <person name="Sugahara Y."/>
            <person name="Shibata K."/>
            <person name="Itoh M."/>
            <person name="Konno H."/>
            <person name="Okazaki Y."/>
            <person name="Muramatsu M."/>
            <person name="Hayashizaki Y."/>
        </authorList>
    </citation>
    <scope>NUCLEOTIDE SEQUENCE</scope>
    <source>
        <strain evidence="2">C57BL/6J</strain>
        <tissue evidence="2">Testis</tissue>
    </source>
</reference>
<evidence type="ECO:0000313" key="3">
    <source>
        <dbReference type="MGI" id="MGI:1926149"/>
    </source>
</evidence>
<feature type="region of interest" description="Disordered" evidence="1">
    <location>
        <begin position="28"/>
        <end position="49"/>
    </location>
</feature>
<sequence>MYCDESEWFSWPWMRPSSLCREGRSTVGQSLASPGVHPPPSSWGSPGSPALRCAASSLPLQPCCLPPEVEQPSLPPYSEGKGVHKGRVKEVARSQWLATIASWPFAAPPQDLMTSHFKAGVTLDLPGIITMFNFIRY</sequence>
<evidence type="ECO:0000256" key="1">
    <source>
        <dbReference type="SAM" id="MobiDB-lite"/>
    </source>
</evidence>
<dbReference type="EMBL" id="AK019856">
    <property type="protein sequence ID" value="BAB31884.1"/>
    <property type="molecule type" value="mRNA"/>
</dbReference>
<gene>
    <name evidence="3" type="primary">4932443L11Rik</name>
</gene>
<reference evidence="2" key="6">
    <citation type="journal article" date="2002" name="Nature">
        <title>Analysis of the mouse transcriptome based on functional annotation of 60,770 full-length cDNAs.</title>
        <authorList>
            <consortium name="The FANTOM Consortium and the RIKEN Genome Exploration Research Group Phase I and II Team"/>
        </authorList>
    </citation>
    <scope>NUCLEOTIDE SEQUENCE</scope>
    <source>
        <strain evidence="2">C57BL/6J</strain>
        <tissue evidence="2">Testis</tissue>
    </source>
</reference>
<reference evidence="2" key="1">
    <citation type="journal article" date="1999" name="Methods Enzymol.">
        <title>High-efficiency full-length cDNA cloning.</title>
        <authorList>
            <person name="Carninci P."/>
            <person name="Hayashizaki Y."/>
        </authorList>
    </citation>
    <scope>NUCLEOTIDE SEQUENCE</scope>
    <source>
        <strain evidence="2">C57BL/6J</strain>
        <tissue evidence="2">Testis</tissue>
    </source>
</reference>
<proteinExistence type="evidence at transcript level"/>
<accession>Q9D2D5</accession>
<reference evidence="2" key="7">
    <citation type="journal article" date="2005" name="Science">
        <title>The Transcriptional Landscape of the Mammalian Genome.</title>
        <authorList>
            <consortium name="The FANTOM Consortium"/>
            <consortium name="Riken Genome Exploration Research Group and Genome Science Group (Genome Network Project Core Group)"/>
        </authorList>
    </citation>
    <scope>NUCLEOTIDE SEQUENCE</scope>
    <source>
        <strain evidence="2">C57BL/6J</strain>
        <tissue evidence="2">Testis</tissue>
    </source>
</reference>
<reference evidence="2" key="5">
    <citation type="journal article" date="2001" name="Nature">
        <title>Functional annotation of a full-length mouse cDNA collection.</title>
        <authorList>
            <consortium name="The RIKEN Genome Exploration Research Group Phase II Team and the FANTOM Consortium"/>
        </authorList>
    </citation>
    <scope>NUCLEOTIDE SEQUENCE</scope>
    <source>
        <strain evidence="2">C57BL/6J</strain>
        <tissue evidence="2">Testis</tissue>
    </source>
</reference>
<name>Q9D2D5_MOUSE</name>
<dbReference type="AGR" id="MGI:1926149"/>
<organism evidence="2">
    <name type="scientific">Mus musculus</name>
    <name type="common">Mouse</name>
    <dbReference type="NCBI Taxonomy" id="10090"/>
    <lineage>
        <taxon>Eukaryota</taxon>
        <taxon>Metazoa</taxon>
        <taxon>Chordata</taxon>
        <taxon>Craniata</taxon>
        <taxon>Vertebrata</taxon>
        <taxon>Euteleostomi</taxon>
        <taxon>Mammalia</taxon>
        <taxon>Eutheria</taxon>
        <taxon>Euarchontoglires</taxon>
        <taxon>Glires</taxon>
        <taxon>Rodentia</taxon>
        <taxon>Myomorpha</taxon>
        <taxon>Muroidea</taxon>
        <taxon>Muridae</taxon>
        <taxon>Murinae</taxon>
        <taxon>Mus</taxon>
        <taxon>Mus</taxon>
    </lineage>
</organism>